<dbReference type="HOGENOM" id="CLU_2466968_0_0_11"/>
<protein>
    <recommendedName>
        <fullName evidence="1">AB hydrolase-1 domain-containing protein</fullName>
    </recommendedName>
</protein>
<dbReference type="AlphaFoldDB" id="C1B4X6"/>
<sequence length="88" mass="9393">MLSQDQEGYAQSYEALASAGRPDEIDPGIPLLLITGADDPIGPPAESQKIAATHGNAIVHIIDDCGHWPMLEAHETVTNDVSQFLEKA</sequence>
<dbReference type="SUPFAM" id="SSF53474">
    <property type="entry name" value="alpha/beta-Hydrolases"/>
    <property type="match status" value="1"/>
</dbReference>
<feature type="domain" description="AB hydrolase-1" evidence="1">
    <location>
        <begin position="18"/>
        <end position="72"/>
    </location>
</feature>
<reference evidence="2 3" key="1">
    <citation type="submission" date="2009-03" db="EMBL/GenBank/DDBJ databases">
        <title>Comparison of the complete genome sequences of Rhodococcus erythropolis PR4 and Rhodococcus opacus B4.</title>
        <authorList>
            <person name="Takarada H."/>
            <person name="Sekine M."/>
            <person name="Hosoyama A."/>
            <person name="Yamada R."/>
            <person name="Fujisawa T."/>
            <person name="Omata S."/>
            <person name="Shimizu A."/>
            <person name="Tsukatani N."/>
            <person name="Tanikawa S."/>
            <person name="Fujita N."/>
            <person name="Harayama S."/>
        </authorList>
    </citation>
    <scope>NUCLEOTIDE SEQUENCE [LARGE SCALE GENOMIC DNA]</scope>
    <source>
        <strain evidence="2 3">B4</strain>
    </source>
</reference>
<gene>
    <name evidence="2" type="ordered locus">ROP_70680</name>
</gene>
<dbReference type="GO" id="GO:0003824">
    <property type="term" value="F:catalytic activity"/>
    <property type="evidence" value="ECO:0007669"/>
    <property type="project" value="UniProtKB-ARBA"/>
</dbReference>
<dbReference type="EMBL" id="AP011115">
    <property type="protein sequence ID" value="BAH55315.1"/>
    <property type="molecule type" value="Genomic_DNA"/>
</dbReference>
<organism evidence="2 3">
    <name type="scientific">Rhodococcus opacus (strain B4)</name>
    <dbReference type="NCBI Taxonomy" id="632772"/>
    <lineage>
        <taxon>Bacteria</taxon>
        <taxon>Bacillati</taxon>
        <taxon>Actinomycetota</taxon>
        <taxon>Actinomycetes</taxon>
        <taxon>Mycobacteriales</taxon>
        <taxon>Nocardiaceae</taxon>
        <taxon>Rhodococcus</taxon>
    </lineage>
</organism>
<proteinExistence type="predicted"/>
<dbReference type="Proteomes" id="UP000002212">
    <property type="component" value="Chromosome"/>
</dbReference>
<evidence type="ECO:0000313" key="3">
    <source>
        <dbReference type="Proteomes" id="UP000002212"/>
    </source>
</evidence>
<dbReference type="OrthoDB" id="63519at2"/>
<name>C1B4X6_RHOOB</name>
<accession>C1B4X6</accession>
<evidence type="ECO:0000313" key="2">
    <source>
        <dbReference type="EMBL" id="BAH55315.1"/>
    </source>
</evidence>
<dbReference type="InterPro" id="IPR000073">
    <property type="entry name" value="AB_hydrolase_1"/>
</dbReference>
<dbReference type="STRING" id="632772.ROP_70680"/>
<dbReference type="RefSeq" id="WP_015890738.1">
    <property type="nucleotide sequence ID" value="NC_012522.1"/>
</dbReference>
<dbReference type="Pfam" id="PF00561">
    <property type="entry name" value="Abhydrolase_1"/>
    <property type="match status" value="1"/>
</dbReference>
<dbReference type="Gene3D" id="3.40.50.1820">
    <property type="entry name" value="alpha/beta hydrolase"/>
    <property type="match status" value="1"/>
</dbReference>
<dbReference type="InterPro" id="IPR029058">
    <property type="entry name" value="AB_hydrolase_fold"/>
</dbReference>
<evidence type="ECO:0000259" key="1">
    <source>
        <dbReference type="Pfam" id="PF00561"/>
    </source>
</evidence>
<dbReference type="KEGG" id="rop:ROP_70680"/>